<protein>
    <recommendedName>
        <fullName evidence="4">Glycoside hydrolase family 125 protein</fullName>
    </recommendedName>
</protein>
<reference evidence="2 3" key="1">
    <citation type="submission" date="2024-02" db="EMBL/GenBank/DDBJ databases">
        <title>Haloferula sargassicola NBRC 104335.</title>
        <authorList>
            <person name="Ichikawa N."/>
            <person name="Katano-Makiyama Y."/>
            <person name="Hidaka K."/>
        </authorList>
    </citation>
    <scope>NUCLEOTIDE SEQUENCE [LARGE SCALE GENOMIC DNA]</scope>
    <source>
        <strain evidence="2 3">NBRC 104335</strain>
    </source>
</reference>
<dbReference type="InterPro" id="IPR008313">
    <property type="entry name" value="GH125"/>
</dbReference>
<organism evidence="2 3">
    <name type="scientific">Haloferula sargassicola</name>
    <dbReference type="NCBI Taxonomy" id="490096"/>
    <lineage>
        <taxon>Bacteria</taxon>
        <taxon>Pseudomonadati</taxon>
        <taxon>Verrucomicrobiota</taxon>
        <taxon>Verrucomicrobiia</taxon>
        <taxon>Verrucomicrobiales</taxon>
        <taxon>Verrucomicrobiaceae</taxon>
        <taxon>Haloferula</taxon>
    </lineage>
</organism>
<dbReference type="InterPro" id="IPR012341">
    <property type="entry name" value="6hp_glycosidase-like_sf"/>
</dbReference>
<sequence>MKATQVLTSLLTAAALAQPLVAADAPTARPPVDQRHFHSDAVEAFIDKVAADIADEETSRTFRNCFPNTIDTTVYYSEENGVPDTYIITGDIDAMWLRDSSAQVNHYIPLAKDDEKLAKLINGLIRRQTRYILIDPYANAFYRESDKVSEWKSDHTDMKPGVHERKWELDSLTYCIRLAWKYWKATGDTSPFDDQWLDAMQLAVDTMIVQQRKDGKGPYSFMRTTQWQTDTVPGAGFGNPVKPNGMICSTFRNSDDAATFLFNIPENLMAVVNLRRLAEMLDALGKKPELAKTSRDLADEVEAAVKQHGIVEHPKYGRMYAYEVDGFGNALLIDDAGLPSIVAIPYLGYGSIEDEVYQNSRRFALSEDNPYFYKGKAAEGTGSAHLARAGDNLIWPMGISSRVLTSDDPEEIDKCLSMLVDNTAGTGFMHEGFNADDGNDYTRPWFAWSNSLFGEAVVHTWENHPEVLKK</sequence>
<dbReference type="EMBL" id="BAABRI010000013">
    <property type="protein sequence ID" value="GAA5483210.1"/>
    <property type="molecule type" value="Genomic_DNA"/>
</dbReference>
<comment type="caution">
    <text evidence="2">The sequence shown here is derived from an EMBL/GenBank/DDBJ whole genome shotgun (WGS) entry which is preliminary data.</text>
</comment>
<dbReference type="PANTHER" id="PTHR31047">
    <property type="entry name" value="MEIOTICALLY UP-REGULATED GENE 157 PROTEIN"/>
    <property type="match status" value="1"/>
</dbReference>
<evidence type="ECO:0008006" key="4">
    <source>
        <dbReference type="Google" id="ProtNLM"/>
    </source>
</evidence>
<dbReference type="SUPFAM" id="SSF48208">
    <property type="entry name" value="Six-hairpin glycosidases"/>
    <property type="match status" value="1"/>
</dbReference>
<dbReference type="PIRSF" id="PIRSF028846">
    <property type="entry name" value="UCP028846"/>
    <property type="match status" value="1"/>
</dbReference>
<dbReference type="SMART" id="SM01149">
    <property type="entry name" value="DUF1237"/>
    <property type="match status" value="1"/>
</dbReference>
<dbReference type="RefSeq" id="WP_353567331.1">
    <property type="nucleotide sequence ID" value="NZ_BAABRI010000013.1"/>
</dbReference>
<gene>
    <name evidence="2" type="ORF">Hsar01_02439</name>
</gene>
<evidence type="ECO:0000256" key="1">
    <source>
        <dbReference type="SAM" id="SignalP"/>
    </source>
</evidence>
<proteinExistence type="predicted"/>
<accession>A0ABP9UNR5</accession>
<dbReference type="Proteomes" id="UP001476282">
    <property type="component" value="Unassembled WGS sequence"/>
</dbReference>
<feature type="chain" id="PRO_5047358849" description="Glycoside hydrolase family 125 protein" evidence="1">
    <location>
        <begin position="23"/>
        <end position="470"/>
    </location>
</feature>
<evidence type="ECO:0000313" key="2">
    <source>
        <dbReference type="EMBL" id="GAA5483210.1"/>
    </source>
</evidence>
<dbReference type="Pfam" id="PF06824">
    <property type="entry name" value="Glyco_hydro_125"/>
    <property type="match status" value="1"/>
</dbReference>
<keyword evidence="1" id="KW-0732">Signal</keyword>
<dbReference type="Gene3D" id="1.50.10.10">
    <property type="match status" value="1"/>
</dbReference>
<dbReference type="InterPro" id="IPR008928">
    <property type="entry name" value="6-hairpin_glycosidase_sf"/>
</dbReference>
<dbReference type="PANTHER" id="PTHR31047:SF0">
    <property type="entry name" value="MEIOTICALLY UP-REGULATED GENE 157 PROTEIN"/>
    <property type="match status" value="1"/>
</dbReference>
<evidence type="ECO:0000313" key="3">
    <source>
        <dbReference type="Proteomes" id="UP001476282"/>
    </source>
</evidence>
<feature type="signal peptide" evidence="1">
    <location>
        <begin position="1"/>
        <end position="22"/>
    </location>
</feature>
<keyword evidence="3" id="KW-1185">Reference proteome</keyword>
<name>A0ABP9UNR5_9BACT</name>